<proteinExistence type="predicted"/>
<dbReference type="EMBL" id="KV744855">
    <property type="protein sequence ID" value="OCK83667.1"/>
    <property type="molecule type" value="Genomic_DNA"/>
</dbReference>
<gene>
    <name evidence="2" type="ORF">K432DRAFT_171839</name>
</gene>
<feature type="signal peptide" evidence="1">
    <location>
        <begin position="1"/>
        <end position="18"/>
    </location>
</feature>
<organism evidence="2 3">
    <name type="scientific">Lepidopterella palustris CBS 459.81</name>
    <dbReference type="NCBI Taxonomy" id="1314670"/>
    <lineage>
        <taxon>Eukaryota</taxon>
        <taxon>Fungi</taxon>
        <taxon>Dikarya</taxon>
        <taxon>Ascomycota</taxon>
        <taxon>Pezizomycotina</taxon>
        <taxon>Dothideomycetes</taxon>
        <taxon>Pleosporomycetidae</taxon>
        <taxon>Mytilinidiales</taxon>
        <taxon>Argynnaceae</taxon>
        <taxon>Lepidopterella</taxon>
    </lineage>
</organism>
<keyword evidence="3" id="KW-1185">Reference proteome</keyword>
<dbReference type="Proteomes" id="UP000250266">
    <property type="component" value="Unassembled WGS sequence"/>
</dbReference>
<feature type="chain" id="PRO_5034241642" description="Secreted protein" evidence="1">
    <location>
        <begin position="19"/>
        <end position="155"/>
    </location>
</feature>
<keyword evidence="1" id="KW-0732">Signal</keyword>
<reference evidence="2 3" key="1">
    <citation type="journal article" date="2016" name="Nat. Commun.">
        <title>Ectomycorrhizal ecology is imprinted in the genome of the dominant symbiotic fungus Cenococcum geophilum.</title>
        <authorList>
            <consortium name="DOE Joint Genome Institute"/>
            <person name="Peter M."/>
            <person name="Kohler A."/>
            <person name="Ohm R.A."/>
            <person name="Kuo A."/>
            <person name="Krutzmann J."/>
            <person name="Morin E."/>
            <person name="Arend M."/>
            <person name="Barry K.W."/>
            <person name="Binder M."/>
            <person name="Choi C."/>
            <person name="Clum A."/>
            <person name="Copeland A."/>
            <person name="Grisel N."/>
            <person name="Haridas S."/>
            <person name="Kipfer T."/>
            <person name="LaButti K."/>
            <person name="Lindquist E."/>
            <person name="Lipzen A."/>
            <person name="Maire R."/>
            <person name="Meier B."/>
            <person name="Mihaltcheva S."/>
            <person name="Molinier V."/>
            <person name="Murat C."/>
            <person name="Poggeler S."/>
            <person name="Quandt C.A."/>
            <person name="Sperisen C."/>
            <person name="Tritt A."/>
            <person name="Tisserant E."/>
            <person name="Crous P.W."/>
            <person name="Henrissat B."/>
            <person name="Nehls U."/>
            <person name="Egli S."/>
            <person name="Spatafora J.W."/>
            <person name="Grigoriev I.V."/>
            <person name="Martin F.M."/>
        </authorList>
    </citation>
    <scope>NUCLEOTIDE SEQUENCE [LARGE SCALE GENOMIC DNA]</scope>
    <source>
        <strain evidence="2 3">CBS 459.81</strain>
    </source>
</reference>
<accession>A0A8E2EGP8</accession>
<evidence type="ECO:0000256" key="1">
    <source>
        <dbReference type="SAM" id="SignalP"/>
    </source>
</evidence>
<evidence type="ECO:0008006" key="4">
    <source>
        <dbReference type="Google" id="ProtNLM"/>
    </source>
</evidence>
<evidence type="ECO:0000313" key="2">
    <source>
        <dbReference type="EMBL" id="OCK83667.1"/>
    </source>
</evidence>
<evidence type="ECO:0000313" key="3">
    <source>
        <dbReference type="Proteomes" id="UP000250266"/>
    </source>
</evidence>
<sequence length="155" mass="16827">MITAMALGILSILCMNRSYRYLSVTNCVGADQQSGSSSCIDSEEYLSVRKFLASKTAIGTDSGRSDKIEVPKDCQRLFSKSLQTCPCPPCRGLPSYCKSSRRIHSVNPTLSHQQGGPASSKPACCESSATRTTLHHRSAVRICMQCSQLTVYPVV</sequence>
<dbReference type="AlphaFoldDB" id="A0A8E2EGP8"/>
<protein>
    <recommendedName>
        <fullName evidence="4">Secreted protein</fullName>
    </recommendedName>
</protein>
<name>A0A8E2EGP8_9PEZI</name>